<dbReference type="KEGG" id="rsin:B6N60_04391"/>
<keyword evidence="2" id="KW-1185">Reference proteome</keyword>
<sequence>MRSLFGNVEEVRSRLGDVEVRSLFGGLGKCDRFYCFY</sequence>
<evidence type="ECO:0000313" key="2">
    <source>
        <dbReference type="Proteomes" id="UP000683511"/>
    </source>
</evidence>
<protein>
    <submittedName>
        <fullName evidence="1">Uncharacterized protein</fullName>
    </submittedName>
</protein>
<gene>
    <name evidence="1" type="ORF">B6N60_04391</name>
</gene>
<evidence type="ECO:0000313" key="1">
    <source>
        <dbReference type="EMBL" id="QXE25671.1"/>
    </source>
</evidence>
<dbReference type="EMBL" id="CP021056">
    <property type="protein sequence ID" value="QXE25671.1"/>
    <property type="molecule type" value="Genomic_DNA"/>
</dbReference>
<dbReference type="AlphaFoldDB" id="A0A975TBC6"/>
<reference evidence="1" key="1">
    <citation type="submission" date="2017-04" db="EMBL/GenBank/DDBJ databases">
        <title>Genome deletions in a multicellular cyanobacterial endosymbiont for morphological adaptation in marine diatoms.</title>
        <authorList>
            <person name="Wang Y."/>
            <person name="Gao H."/>
            <person name="Li R."/>
            <person name="Xu X."/>
        </authorList>
    </citation>
    <scope>NUCLEOTIDE SEQUENCE</scope>
    <source>
        <strain evidence="1">FACHB 800</strain>
    </source>
</reference>
<dbReference type="Proteomes" id="UP000683511">
    <property type="component" value="Chromosome"/>
</dbReference>
<organism evidence="1 2">
    <name type="scientific">Richelia sinica FACHB-800</name>
    <dbReference type="NCBI Taxonomy" id="1357546"/>
    <lineage>
        <taxon>Bacteria</taxon>
        <taxon>Bacillati</taxon>
        <taxon>Cyanobacteriota</taxon>
        <taxon>Cyanophyceae</taxon>
        <taxon>Nostocales</taxon>
        <taxon>Nostocaceae</taxon>
        <taxon>Richelia</taxon>
    </lineage>
</organism>
<proteinExistence type="predicted"/>
<name>A0A975TBC6_9NOST</name>
<accession>A0A975TBC6</accession>